<evidence type="ECO:0008006" key="4">
    <source>
        <dbReference type="Google" id="ProtNLM"/>
    </source>
</evidence>
<accession>A0A7G9T9X2</accession>
<dbReference type="GeneID" id="81471939"/>
<feature type="signal peptide" evidence="1">
    <location>
        <begin position="1"/>
        <end position="26"/>
    </location>
</feature>
<keyword evidence="1" id="KW-0732">Signal</keyword>
<name>A0A7G9T9X2_PSEMX</name>
<organism evidence="2 3">
    <name type="scientific">Pseudoxanthomonas mexicana</name>
    <dbReference type="NCBI Taxonomy" id="128785"/>
    <lineage>
        <taxon>Bacteria</taxon>
        <taxon>Pseudomonadati</taxon>
        <taxon>Pseudomonadota</taxon>
        <taxon>Gammaproteobacteria</taxon>
        <taxon>Lysobacterales</taxon>
        <taxon>Lysobacteraceae</taxon>
        <taxon>Pseudoxanthomonas</taxon>
    </lineage>
</organism>
<evidence type="ECO:0000313" key="3">
    <source>
        <dbReference type="Proteomes" id="UP000515838"/>
    </source>
</evidence>
<evidence type="ECO:0000256" key="1">
    <source>
        <dbReference type="SAM" id="SignalP"/>
    </source>
</evidence>
<reference evidence="2 3" key="1">
    <citation type="submission" date="2020-08" db="EMBL/GenBank/DDBJ databases">
        <title>Streptomycin Non-resistant strain, P. mexicana.</title>
        <authorList>
            <person name="Ganesh-Kumar S."/>
            <person name="Zhe T."/>
            <person name="Yu Z."/>
            <person name="Min Y."/>
        </authorList>
    </citation>
    <scope>NUCLEOTIDE SEQUENCE [LARGE SCALE GENOMIC DNA]</scope>
    <source>
        <strain evidence="2 3">GTZY2</strain>
    </source>
</reference>
<proteinExistence type="predicted"/>
<feature type="chain" id="PRO_5028867458" description="PepSY domain-containing protein" evidence="1">
    <location>
        <begin position="27"/>
        <end position="119"/>
    </location>
</feature>
<dbReference type="EMBL" id="CP060731">
    <property type="protein sequence ID" value="QNN76897.1"/>
    <property type="molecule type" value="Genomic_DNA"/>
</dbReference>
<gene>
    <name evidence="2" type="ORF">IAE60_13225</name>
</gene>
<dbReference type="AlphaFoldDB" id="A0A7G9T9X2"/>
<evidence type="ECO:0000313" key="2">
    <source>
        <dbReference type="EMBL" id="QNN76897.1"/>
    </source>
</evidence>
<protein>
    <recommendedName>
        <fullName evidence="4">PepSY domain-containing protein</fullName>
    </recommendedName>
</protein>
<sequence>MTARTKLTFAVALAALTGLFIHIAIAQTPAPPHYTETARPTAAVLPFEQLERIAAREMAQVTQLEVRDLLLKAKGYDAQGMKVELLLDRRDGYVLSRRVKVPKHLQRYAPYPEPAMRAR</sequence>
<dbReference type="Proteomes" id="UP000515838">
    <property type="component" value="Chromosome"/>
</dbReference>
<dbReference type="RefSeq" id="WP_187572621.1">
    <property type="nucleotide sequence ID" value="NZ_CP060731.1"/>
</dbReference>